<comment type="function">
    <text evidence="6">Catalyzes the interconversion of beta-pyran and beta-furan forms of D-ribose.</text>
</comment>
<feature type="active site" description="Proton donor" evidence="6">
    <location>
        <position position="20"/>
    </location>
</feature>
<dbReference type="EMBL" id="JBBMFC010000014">
    <property type="protein sequence ID" value="MEQ2578998.1"/>
    <property type="molecule type" value="Genomic_DNA"/>
</dbReference>
<feature type="binding site" evidence="6">
    <location>
        <position position="98"/>
    </location>
    <ligand>
        <name>substrate</name>
    </ligand>
</feature>
<comment type="similarity">
    <text evidence="6">Belongs to the RbsD / FucU family. RbsD subfamily.</text>
</comment>
<evidence type="ECO:0000313" key="8">
    <source>
        <dbReference type="Proteomes" id="UP001470288"/>
    </source>
</evidence>
<keyword evidence="3 6" id="KW-0963">Cytoplasm</keyword>
<comment type="catalytic activity">
    <reaction evidence="1 6">
        <text>beta-D-ribopyranose = beta-D-ribofuranose</text>
        <dbReference type="Rhea" id="RHEA:25432"/>
        <dbReference type="ChEBI" id="CHEBI:27476"/>
        <dbReference type="ChEBI" id="CHEBI:47002"/>
        <dbReference type="EC" id="5.4.99.62"/>
    </reaction>
</comment>
<feature type="binding site" evidence="6">
    <location>
        <begin position="120"/>
        <end position="122"/>
    </location>
    <ligand>
        <name>substrate</name>
    </ligand>
</feature>
<dbReference type="InterPro" id="IPR023750">
    <property type="entry name" value="RbsD-like_sf"/>
</dbReference>
<keyword evidence="8" id="KW-1185">Reference proteome</keyword>
<gene>
    <name evidence="6 7" type="primary">rbsD</name>
    <name evidence="7" type="ORF">WMO62_09130</name>
</gene>
<evidence type="ECO:0000256" key="6">
    <source>
        <dbReference type="HAMAP-Rule" id="MF_01661"/>
    </source>
</evidence>
<comment type="caution">
    <text evidence="7">The sequence shown here is derived from an EMBL/GenBank/DDBJ whole genome shotgun (WGS) entry which is preliminary data.</text>
</comment>
<dbReference type="Proteomes" id="UP001470288">
    <property type="component" value="Unassembled WGS sequence"/>
</dbReference>
<dbReference type="Gene3D" id="3.40.1650.10">
    <property type="entry name" value="RbsD-like domain"/>
    <property type="match status" value="1"/>
</dbReference>
<reference evidence="7 8" key="1">
    <citation type="submission" date="2024-03" db="EMBL/GenBank/DDBJ databases">
        <title>Human intestinal bacterial collection.</title>
        <authorList>
            <person name="Pauvert C."/>
            <person name="Hitch T.C.A."/>
            <person name="Clavel T."/>
        </authorList>
    </citation>
    <scope>NUCLEOTIDE SEQUENCE [LARGE SCALE GENOMIC DNA]</scope>
    <source>
        <strain evidence="7 8">CLA-AA-H78B</strain>
    </source>
</reference>
<dbReference type="NCBIfam" id="NF008761">
    <property type="entry name" value="PRK11797.1"/>
    <property type="match status" value="1"/>
</dbReference>
<evidence type="ECO:0000256" key="5">
    <source>
        <dbReference type="ARBA" id="ARBA00023277"/>
    </source>
</evidence>
<dbReference type="EC" id="5.4.99.62" evidence="2 6"/>
<comment type="pathway">
    <text evidence="6">Carbohydrate metabolism; D-ribose degradation; D-ribose 5-phosphate from beta-D-ribopyranose: step 1/2.</text>
</comment>
<dbReference type="SUPFAM" id="SSF102546">
    <property type="entry name" value="RbsD-like"/>
    <property type="match status" value="1"/>
</dbReference>
<keyword evidence="4 6" id="KW-0413">Isomerase</keyword>
<comment type="subunit">
    <text evidence="6">Homodecamer.</text>
</comment>
<dbReference type="PANTHER" id="PTHR37831">
    <property type="entry name" value="D-RIBOSE PYRANASE"/>
    <property type="match status" value="1"/>
</dbReference>
<dbReference type="HAMAP" id="MF_01661">
    <property type="entry name" value="D_rib_pyranase"/>
    <property type="match status" value="1"/>
</dbReference>
<dbReference type="Pfam" id="PF05025">
    <property type="entry name" value="RbsD_FucU"/>
    <property type="match status" value="1"/>
</dbReference>
<evidence type="ECO:0000256" key="3">
    <source>
        <dbReference type="ARBA" id="ARBA00022490"/>
    </source>
</evidence>
<dbReference type="PANTHER" id="PTHR37831:SF1">
    <property type="entry name" value="D-RIBOSE PYRANASE"/>
    <property type="match status" value="1"/>
</dbReference>
<evidence type="ECO:0000256" key="4">
    <source>
        <dbReference type="ARBA" id="ARBA00023235"/>
    </source>
</evidence>
<feature type="binding site" evidence="6">
    <location>
        <position position="28"/>
    </location>
    <ligand>
        <name>substrate</name>
    </ligand>
</feature>
<organism evidence="7 8">
    <name type="scientific">Hominiventricola aquisgranensis</name>
    <dbReference type="NCBI Taxonomy" id="3133164"/>
    <lineage>
        <taxon>Bacteria</taxon>
        <taxon>Bacillati</taxon>
        <taxon>Bacillota</taxon>
        <taxon>Clostridia</taxon>
        <taxon>Lachnospirales</taxon>
        <taxon>Lachnospiraceae</taxon>
        <taxon>Hominiventricola</taxon>
    </lineage>
</organism>
<sequence length="131" mass="14670">MKKSALLNSELSYVIAKMGHTDTLTVGDCGLPIPQETQRIDLALRKGTPGFLETLDTILEELCVQEIILAEEMKDVSPELWHETLHRFPNIKVTYVSHEKLKELTKKSRAVVRTGETTSYANVILVSGVTF</sequence>
<protein>
    <recommendedName>
        <fullName evidence="2 6">D-ribose pyranase</fullName>
        <ecNumber evidence="2 6">5.4.99.62</ecNumber>
    </recommendedName>
</protein>
<evidence type="ECO:0000256" key="2">
    <source>
        <dbReference type="ARBA" id="ARBA00012862"/>
    </source>
</evidence>
<proteinExistence type="inferred from homology"/>
<dbReference type="GO" id="GO:0062193">
    <property type="term" value="F:D-ribose pyranase activity"/>
    <property type="evidence" value="ECO:0007669"/>
    <property type="project" value="UniProtKB-EC"/>
</dbReference>
<evidence type="ECO:0000313" key="7">
    <source>
        <dbReference type="EMBL" id="MEQ2578998.1"/>
    </source>
</evidence>
<evidence type="ECO:0000256" key="1">
    <source>
        <dbReference type="ARBA" id="ARBA00000223"/>
    </source>
</evidence>
<name>A0ABV1I252_9FIRM</name>
<dbReference type="InterPro" id="IPR007721">
    <property type="entry name" value="RbsD_FucU"/>
</dbReference>
<keyword evidence="5 6" id="KW-0119">Carbohydrate metabolism</keyword>
<accession>A0ABV1I252</accession>
<dbReference type="InterPro" id="IPR023064">
    <property type="entry name" value="D-ribose_pyranase"/>
</dbReference>
<dbReference type="RefSeq" id="WP_349144488.1">
    <property type="nucleotide sequence ID" value="NZ_JBBMFC010000014.1"/>
</dbReference>
<comment type="subcellular location">
    <subcellularLocation>
        <location evidence="6">Cytoplasm</location>
    </subcellularLocation>
</comment>